<dbReference type="InterPro" id="IPR029787">
    <property type="entry name" value="Nucleotide_cyclase"/>
</dbReference>
<dbReference type="SUPFAM" id="SSF55073">
    <property type="entry name" value="Nucleotide cyclase"/>
    <property type="match status" value="1"/>
</dbReference>
<protein>
    <submittedName>
        <fullName evidence="3">GGDEF domain-containing protein</fullName>
    </submittedName>
</protein>
<dbReference type="InterPro" id="IPR043128">
    <property type="entry name" value="Rev_trsase/Diguanyl_cyclase"/>
</dbReference>
<feature type="domain" description="GGDEF" evidence="2">
    <location>
        <begin position="200"/>
        <end position="326"/>
    </location>
</feature>
<comment type="caution">
    <text evidence="3">The sequence shown here is derived from an EMBL/GenBank/DDBJ whole genome shotgun (WGS) entry which is preliminary data.</text>
</comment>
<feature type="transmembrane region" description="Helical" evidence="1">
    <location>
        <begin position="65"/>
        <end position="82"/>
    </location>
</feature>
<evidence type="ECO:0000256" key="1">
    <source>
        <dbReference type="SAM" id="Phobius"/>
    </source>
</evidence>
<dbReference type="EMBL" id="JAPCID010000067">
    <property type="protein sequence ID" value="MDA0141853.1"/>
    <property type="molecule type" value="Genomic_DNA"/>
</dbReference>
<dbReference type="InterPro" id="IPR000160">
    <property type="entry name" value="GGDEF_dom"/>
</dbReference>
<dbReference type="CDD" id="cd01949">
    <property type="entry name" value="GGDEF"/>
    <property type="match status" value="1"/>
</dbReference>
<dbReference type="PROSITE" id="PS50887">
    <property type="entry name" value="GGDEF"/>
    <property type="match status" value="1"/>
</dbReference>
<feature type="transmembrane region" description="Helical" evidence="1">
    <location>
        <begin position="35"/>
        <end position="58"/>
    </location>
</feature>
<dbReference type="SMART" id="SM00267">
    <property type="entry name" value="GGDEF"/>
    <property type="match status" value="1"/>
</dbReference>
<accession>A0ABT4RTZ1</accession>
<keyword evidence="1" id="KW-0812">Transmembrane</keyword>
<evidence type="ECO:0000313" key="3">
    <source>
        <dbReference type="EMBL" id="MDA0141853.1"/>
    </source>
</evidence>
<evidence type="ECO:0000259" key="2">
    <source>
        <dbReference type="PROSITE" id="PS50887"/>
    </source>
</evidence>
<sequence length="326" mass="34148">MAQFDSTPEPLLIRSSAGIYAAAAALVVIERTLPGGPAISLAPALAALLVAGAVLLAGPRLPRPALVALTPLGTALIAYGLATSSGYTDAAILYSWPTLWVAYFYGTRATVLSVAGTAVAHAVALDAMPAGLGSVDRWIDVVVSVAIIAGVVRVLVHRRDQLVEQLRAEARKDPLTGLLNRRGLDERLEIELQRARRERRPLAAVALDIDRFKDINDEHGHETGDRVLVRVADTLRGESRASDLVARLGGDEFLAVLPAADPATARAYADRVRGALREDARTPPVAVSAGVAVTAGPSSADALAEAADAALYDAKRAGRDTTRVAV</sequence>
<feature type="transmembrane region" description="Helical" evidence="1">
    <location>
        <begin position="12"/>
        <end position="29"/>
    </location>
</feature>
<dbReference type="InterPro" id="IPR050469">
    <property type="entry name" value="Diguanylate_Cyclase"/>
</dbReference>
<keyword evidence="4" id="KW-1185">Reference proteome</keyword>
<dbReference type="RefSeq" id="WP_202958394.1">
    <property type="nucleotide sequence ID" value="NZ_JAPCID010000067.1"/>
</dbReference>
<name>A0ABT4RTZ1_9ACTN</name>
<evidence type="ECO:0000313" key="4">
    <source>
        <dbReference type="Proteomes" id="UP001147700"/>
    </source>
</evidence>
<feature type="transmembrane region" description="Helical" evidence="1">
    <location>
        <begin position="137"/>
        <end position="156"/>
    </location>
</feature>
<dbReference type="PANTHER" id="PTHR45138:SF24">
    <property type="entry name" value="DIGUANYLATE CYCLASE DGCC-RELATED"/>
    <property type="match status" value="1"/>
</dbReference>
<keyword evidence="1" id="KW-1133">Transmembrane helix</keyword>
<gene>
    <name evidence="3" type="ORF">OJ962_30450</name>
</gene>
<proteinExistence type="predicted"/>
<reference evidence="3" key="1">
    <citation type="submission" date="2022-10" db="EMBL/GenBank/DDBJ databases">
        <title>The WGS of Solirubrobacter sp. CPCC 204708.</title>
        <authorList>
            <person name="Jiang Z."/>
        </authorList>
    </citation>
    <scope>NUCLEOTIDE SEQUENCE</scope>
    <source>
        <strain evidence="3">CPCC 204708</strain>
    </source>
</reference>
<feature type="transmembrane region" description="Helical" evidence="1">
    <location>
        <begin position="102"/>
        <end position="125"/>
    </location>
</feature>
<dbReference type="PANTHER" id="PTHR45138">
    <property type="entry name" value="REGULATORY COMPONENTS OF SENSORY TRANSDUCTION SYSTEM"/>
    <property type="match status" value="1"/>
</dbReference>
<dbReference type="Proteomes" id="UP001147700">
    <property type="component" value="Unassembled WGS sequence"/>
</dbReference>
<dbReference type="Gene3D" id="3.30.70.270">
    <property type="match status" value="1"/>
</dbReference>
<keyword evidence="1" id="KW-0472">Membrane</keyword>
<dbReference type="NCBIfam" id="TIGR00254">
    <property type="entry name" value="GGDEF"/>
    <property type="match status" value="1"/>
</dbReference>
<dbReference type="Pfam" id="PF00990">
    <property type="entry name" value="GGDEF"/>
    <property type="match status" value="1"/>
</dbReference>
<organism evidence="3 4">
    <name type="scientific">Solirubrobacter deserti</name>
    <dbReference type="NCBI Taxonomy" id="2282478"/>
    <lineage>
        <taxon>Bacteria</taxon>
        <taxon>Bacillati</taxon>
        <taxon>Actinomycetota</taxon>
        <taxon>Thermoleophilia</taxon>
        <taxon>Solirubrobacterales</taxon>
        <taxon>Solirubrobacteraceae</taxon>
        <taxon>Solirubrobacter</taxon>
    </lineage>
</organism>